<dbReference type="AlphaFoldDB" id="A0A232FEK3"/>
<accession>A0A232FEK3</accession>
<evidence type="ECO:0000313" key="4">
    <source>
        <dbReference type="EMBL" id="OXU28983.1"/>
    </source>
</evidence>
<evidence type="ECO:0000313" key="5">
    <source>
        <dbReference type="Proteomes" id="UP000215335"/>
    </source>
</evidence>
<feature type="domain" description="COMM" evidence="3">
    <location>
        <begin position="130"/>
        <end position="194"/>
    </location>
</feature>
<organism evidence="4 5">
    <name type="scientific">Trichomalopsis sarcophagae</name>
    <dbReference type="NCBI Taxonomy" id="543379"/>
    <lineage>
        <taxon>Eukaryota</taxon>
        <taxon>Metazoa</taxon>
        <taxon>Ecdysozoa</taxon>
        <taxon>Arthropoda</taxon>
        <taxon>Hexapoda</taxon>
        <taxon>Insecta</taxon>
        <taxon>Pterygota</taxon>
        <taxon>Neoptera</taxon>
        <taxon>Endopterygota</taxon>
        <taxon>Hymenoptera</taxon>
        <taxon>Apocrita</taxon>
        <taxon>Proctotrupomorpha</taxon>
        <taxon>Chalcidoidea</taxon>
        <taxon>Pteromalidae</taxon>
        <taxon>Pteromalinae</taxon>
        <taxon>Trichomalopsis</taxon>
    </lineage>
</organism>
<comment type="caution">
    <text evidence="4">The sequence shown here is derived from an EMBL/GenBank/DDBJ whole genome shotgun (WGS) entry which is preliminary data.</text>
</comment>
<dbReference type="InterPro" id="IPR017920">
    <property type="entry name" value="COMM"/>
</dbReference>
<dbReference type="InterPro" id="IPR037357">
    <property type="entry name" value="COMMD5"/>
</dbReference>
<comment type="similarity">
    <text evidence="2">Belongs to the COMM domain-containing protein 5 family.</text>
</comment>
<dbReference type="PANTHER" id="PTHR15666">
    <property type="entry name" value="COMM DOMAIN CONTAINING PROTEIN 5"/>
    <property type="match status" value="1"/>
</dbReference>
<dbReference type="PANTHER" id="PTHR15666:SF1">
    <property type="entry name" value="COMM DOMAIN-CONTAINING PROTEIN 5"/>
    <property type="match status" value="1"/>
</dbReference>
<dbReference type="Proteomes" id="UP000215335">
    <property type="component" value="Unassembled WGS sequence"/>
</dbReference>
<dbReference type="OrthoDB" id="203754at2759"/>
<evidence type="ECO:0000256" key="2">
    <source>
        <dbReference type="ARBA" id="ARBA00093452"/>
    </source>
</evidence>
<reference evidence="4 5" key="1">
    <citation type="journal article" date="2017" name="Curr. Biol.">
        <title>The Evolution of Venom by Co-option of Single-Copy Genes.</title>
        <authorList>
            <person name="Martinson E.O."/>
            <person name="Mrinalini"/>
            <person name="Kelkar Y.D."/>
            <person name="Chang C.H."/>
            <person name="Werren J.H."/>
        </authorList>
    </citation>
    <scope>NUCLEOTIDE SEQUENCE [LARGE SCALE GENOMIC DNA]</scope>
    <source>
        <strain evidence="4 5">Alberta</strain>
        <tissue evidence="4">Whole body</tissue>
    </source>
</reference>
<keyword evidence="5" id="KW-1185">Reference proteome</keyword>
<evidence type="ECO:0000259" key="3">
    <source>
        <dbReference type="PROSITE" id="PS51269"/>
    </source>
</evidence>
<dbReference type="GO" id="GO:0005634">
    <property type="term" value="C:nucleus"/>
    <property type="evidence" value="ECO:0007669"/>
    <property type="project" value="TreeGrafter"/>
</dbReference>
<dbReference type="STRING" id="543379.A0A232FEK3"/>
<dbReference type="EMBL" id="NNAY01000352">
    <property type="protein sequence ID" value="OXU28983.1"/>
    <property type="molecule type" value="Genomic_DNA"/>
</dbReference>
<protein>
    <recommendedName>
        <fullName evidence="1">COMM domain-containing protein 5</fullName>
    </recommendedName>
</protein>
<dbReference type="PROSITE" id="PS51269">
    <property type="entry name" value="COMM"/>
    <property type="match status" value="1"/>
</dbReference>
<evidence type="ECO:0000256" key="1">
    <source>
        <dbReference type="ARBA" id="ARBA00016556"/>
    </source>
</evidence>
<proteinExistence type="inferred from homology"/>
<name>A0A232FEK3_9HYME</name>
<gene>
    <name evidence="4" type="ORF">TSAR_002360</name>
</gene>
<sequence length="203" mass="23389">MAFQLQLTSLLGNHTKHLSELKQAVVRPLLQLAVKAIDQEYIEEGALEIVSKNFDIPQAIVDEWYAAILIILKLHLRSPSITIKPAEFKQCLQELKFSPECIQDIFSVLTGSKRPDLMRNFSNKVQFLPHLHACKWRVDIIISSSFMSKVLEPHVLMEWILSNGESYTFELSLSRFHQLRHAVAKLLLEIQRLEVYNVIKNNA</sequence>
<dbReference type="Pfam" id="PF07258">
    <property type="entry name" value="COMM_domain"/>
    <property type="match status" value="1"/>
</dbReference>